<dbReference type="RefSeq" id="WP_390206866.1">
    <property type="nucleotide sequence ID" value="NZ_JBHTAX010000006.1"/>
</dbReference>
<dbReference type="Gene3D" id="3.40.800.10">
    <property type="entry name" value="Ureohydrolase domain"/>
    <property type="match status" value="1"/>
</dbReference>
<name>A0ABD5YYP2_9EURY</name>
<keyword evidence="3" id="KW-0464">Manganese</keyword>
<dbReference type="PROSITE" id="PS51409">
    <property type="entry name" value="ARGINASE_2"/>
    <property type="match status" value="1"/>
</dbReference>
<keyword evidence="2 5" id="KW-0378">Hydrolase</keyword>
<gene>
    <name evidence="5" type="ORF">ACFQL7_25680</name>
</gene>
<dbReference type="EC" id="3.5.3.-" evidence="5"/>
<accession>A0ABD5YYP2</accession>
<evidence type="ECO:0000256" key="2">
    <source>
        <dbReference type="ARBA" id="ARBA00022801"/>
    </source>
</evidence>
<evidence type="ECO:0000256" key="3">
    <source>
        <dbReference type="ARBA" id="ARBA00023211"/>
    </source>
</evidence>
<dbReference type="PANTHER" id="PTHR43782:SF3">
    <property type="entry name" value="ARGINASE"/>
    <property type="match status" value="1"/>
</dbReference>
<keyword evidence="6" id="KW-1185">Reference proteome</keyword>
<evidence type="ECO:0000256" key="1">
    <source>
        <dbReference type="ARBA" id="ARBA00022723"/>
    </source>
</evidence>
<evidence type="ECO:0000256" key="4">
    <source>
        <dbReference type="PROSITE-ProRule" id="PRU00742"/>
    </source>
</evidence>
<dbReference type="InterPro" id="IPR023696">
    <property type="entry name" value="Ureohydrolase_dom_sf"/>
</dbReference>
<dbReference type="CDD" id="cd09999">
    <property type="entry name" value="Arginase-like_1"/>
    <property type="match status" value="1"/>
</dbReference>
<dbReference type="SUPFAM" id="SSF52768">
    <property type="entry name" value="Arginase/deacetylase"/>
    <property type="match status" value="1"/>
</dbReference>
<comment type="similarity">
    <text evidence="4">Belongs to the arginase family.</text>
</comment>
<comment type="caution">
    <text evidence="5">The sequence shown here is derived from an EMBL/GenBank/DDBJ whole genome shotgun (WGS) entry which is preliminary data.</text>
</comment>
<evidence type="ECO:0000313" key="6">
    <source>
        <dbReference type="Proteomes" id="UP001596417"/>
    </source>
</evidence>
<keyword evidence="1" id="KW-0479">Metal-binding</keyword>
<dbReference type="PANTHER" id="PTHR43782">
    <property type="entry name" value="ARGINASE"/>
    <property type="match status" value="1"/>
</dbReference>
<dbReference type="Pfam" id="PF00491">
    <property type="entry name" value="Arginase"/>
    <property type="match status" value="1"/>
</dbReference>
<dbReference type="AlphaFoldDB" id="A0ABD5YYP2"/>
<dbReference type="EMBL" id="JBHTAX010000006">
    <property type="protein sequence ID" value="MFC7192865.1"/>
    <property type="molecule type" value="Genomic_DNA"/>
</dbReference>
<reference evidence="5 6" key="1">
    <citation type="journal article" date="2019" name="Int. J. Syst. Evol. Microbiol.">
        <title>The Global Catalogue of Microorganisms (GCM) 10K type strain sequencing project: providing services to taxonomists for standard genome sequencing and annotation.</title>
        <authorList>
            <consortium name="The Broad Institute Genomics Platform"/>
            <consortium name="The Broad Institute Genome Sequencing Center for Infectious Disease"/>
            <person name="Wu L."/>
            <person name="Ma J."/>
        </authorList>
    </citation>
    <scope>NUCLEOTIDE SEQUENCE [LARGE SCALE GENOMIC DNA]</scope>
    <source>
        <strain evidence="5 6">RDMS1</strain>
    </source>
</reference>
<evidence type="ECO:0000313" key="5">
    <source>
        <dbReference type="EMBL" id="MFC7192865.1"/>
    </source>
</evidence>
<dbReference type="InterPro" id="IPR006035">
    <property type="entry name" value="Ureohydrolase"/>
</dbReference>
<protein>
    <submittedName>
        <fullName evidence="5">Arginase family protein</fullName>
        <ecNumber evidence="5">3.5.3.-</ecNumber>
    </submittedName>
</protein>
<dbReference type="Proteomes" id="UP001596417">
    <property type="component" value="Unassembled WGS sequence"/>
</dbReference>
<dbReference type="GO" id="GO:0046872">
    <property type="term" value="F:metal ion binding"/>
    <property type="evidence" value="ECO:0007669"/>
    <property type="project" value="UniProtKB-KW"/>
</dbReference>
<sequence length="203" mass="22130">MQYSDRQYAALKRRGRFGLVFLDGHSDFRHPGNAKAIGAAAGEDLAIVTGRGDARLVDLEDLGPYVRDEDVAVVGVRENDEHLDELIEAGIDITTSTQMNALNSSQLADRVLQTVSQNTTGFWIHLDVDVVDASEMPAVDCPEEDGPSFSDVAELLSGCYRLQSALGSRSRSTIQISTLPVTVQIASSNVYRMHFVSHIHGIE</sequence>
<proteinExistence type="inferred from homology"/>
<organism evidence="5 6">
    <name type="scientific">Halocatena marina</name>
    <dbReference type="NCBI Taxonomy" id="2934937"/>
    <lineage>
        <taxon>Archaea</taxon>
        <taxon>Methanobacteriati</taxon>
        <taxon>Methanobacteriota</taxon>
        <taxon>Stenosarchaea group</taxon>
        <taxon>Halobacteria</taxon>
        <taxon>Halobacteriales</taxon>
        <taxon>Natronomonadaceae</taxon>
        <taxon>Halocatena</taxon>
    </lineage>
</organism>
<dbReference type="GO" id="GO:0016787">
    <property type="term" value="F:hydrolase activity"/>
    <property type="evidence" value="ECO:0007669"/>
    <property type="project" value="UniProtKB-KW"/>
</dbReference>